<dbReference type="InterPro" id="IPR050515">
    <property type="entry name" value="Beta-lactam/transpept"/>
</dbReference>
<dbReference type="PANTHER" id="PTHR30627">
    <property type="entry name" value="PEPTIDOGLYCAN D,D-TRANSPEPTIDASE"/>
    <property type="match status" value="1"/>
</dbReference>
<accession>A0ABP9HXB3</accession>
<evidence type="ECO:0008006" key="9">
    <source>
        <dbReference type="Google" id="ProtNLM"/>
    </source>
</evidence>
<reference evidence="8" key="1">
    <citation type="journal article" date="2019" name="Int. J. Syst. Evol. Microbiol.">
        <title>The Global Catalogue of Microorganisms (GCM) 10K type strain sequencing project: providing services to taxonomists for standard genome sequencing and annotation.</title>
        <authorList>
            <consortium name="The Broad Institute Genomics Platform"/>
            <consortium name="The Broad Institute Genome Sequencing Center for Infectious Disease"/>
            <person name="Wu L."/>
            <person name="Ma J."/>
        </authorList>
    </citation>
    <scope>NUCLEOTIDE SEQUENCE [LARGE SCALE GENOMIC DNA]</scope>
    <source>
        <strain evidence="8">JCM 17986</strain>
    </source>
</reference>
<dbReference type="Proteomes" id="UP001500466">
    <property type="component" value="Unassembled WGS sequence"/>
</dbReference>
<proteinExistence type="inferred from homology"/>
<evidence type="ECO:0000313" key="8">
    <source>
        <dbReference type="Proteomes" id="UP001500466"/>
    </source>
</evidence>
<gene>
    <name evidence="7" type="ORF">GCM10023205_58140</name>
</gene>
<evidence type="ECO:0000259" key="5">
    <source>
        <dbReference type="Pfam" id="PF03717"/>
    </source>
</evidence>
<dbReference type="InterPro" id="IPR007887">
    <property type="entry name" value="MecA_N"/>
</dbReference>
<dbReference type="InterPro" id="IPR032710">
    <property type="entry name" value="NTF2-like_dom_sf"/>
</dbReference>
<dbReference type="SUPFAM" id="SSF56519">
    <property type="entry name" value="Penicillin binding protein dimerisation domain"/>
    <property type="match status" value="1"/>
</dbReference>
<name>A0ABP9HXB3_9ACTN</name>
<organism evidence="7 8">
    <name type="scientific">Yinghuangia aomiensis</name>
    <dbReference type="NCBI Taxonomy" id="676205"/>
    <lineage>
        <taxon>Bacteria</taxon>
        <taxon>Bacillati</taxon>
        <taxon>Actinomycetota</taxon>
        <taxon>Actinomycetes</taxon>
        <taxon>Kitasatosporales</taxon>
        <taxon>Streptomycetaceae</taxon>
        <taxon>Yinghuangia</taxon>
    </lineage>
</organism>
<dbReference type="Gene3D" id="3.30.1390.30">
    <property type="entry name" value="Penicillin-binding protein 2a, domain 3"/>
    <property type="match status" value="1"/>
</dbReference>
<feature type="domain" description="Penicillin-binding protein transpeptidase" evidence="4">
    <location>
        <begin position="342"/>
        <end position="613"/>
    </location>
</feature>
<comment type="caution">
    <text evidence="7">The sequence shown here is derived from an EMBL/GenBank/DDBJ whole genome shotgun (WGS) entry which is preliminary data.</text>
</comment>
<dbReference type="SUPFAM" id="SSF56601">
    <property type="entry name" value="beta-lactamase/transpeptidase-like"/>
    <property type="match status" value="1"/>
</dbReference>
<dbReference type="Gene3D" id="3.40.710.10">
    <property type="entry name" value="DD-peptidase/beta-lactamase superfamily"/>
    <property type="match status" value="1"/>
</dbReference>
<evidence type="ECO:0000313" key="7">
    <source>
        <dbReference type="EMBL" id="GAA4981298.1"/>
    </source>
</evidence>
<keyword evidence="8" id="KW-1185">Reference proteome</keyword>
<dbReference type="Pfam" id="PF05223">
    <property type="entry name" value="MecA_N"/>
    <property type="match status" value="1"/>
</dbReference>
<sequence length="616" mass="63215">MALSVVVAIGLSGCSSGGGGKDESQKTAQDFLAAWQAGDIAKAAGLTDDPAKATAGLTAAANQLQLKAGEYTAKDYKKGDGDKPATLNYHAKVTVQGVTAPVEWDSAVPVQKKDDKTLVHWQSTIIHPQYVDGAKFSNSRKSPDRAPILDRDGKPLAGATKVVAISLWPAKMTQPDQVYAALGDPVFDVDVPKLKDRVAKADPNQSVPVVSLRTEVYEGQARAKLANLPGVQIADQTRQTATAAKQVVGSVGDASAEILAKPGYENAAAGDQVGTSGLQARYQAQLGGTATTKLTIKGPNGNDVATLVDIQGKPGTAVKTTIDQGLQSKAEAAMTGLDKNAAIVAIDAKTGEIRAVANNPATGDNRAFNGHYAPGSTFKTVTAAALIQAGLKPNDPAACDNTVVVNGQTFKNYDGLAPIPGANFGTDFQQSCNTGFISQRDKLQADSLTKVANDVFGIGQQWDVGAGTFDGSVPAAASENEKAASMIGQGKVQASPLVMASVAATVDSGTFNQPIIVTDPAPKRVAAKPVDPALAAQLKSLMQSVVAGGTAKMLQGLPGTVGAKTGTAEFSEGGQVLTNGWMIAFKDDIAVAVLVEKGESGGKAAGPIVQKFLSSI</sequence>
<feature type="domain" description="NTF2-like N-terminal transpeptidase" evidence="6">
    <location>
        <begin position="25"/>
        <end position="132"/>
    </location>
</feature>
<dbReference type="InterPro" id="IPR001460">
    <property type="entry name" value="PCN-bd_Tpept"/>
</dbReference>
<dbReference type="SUPFAM" id="SSF54427">
    <property type="entry name" value="NTF2-like"/>
    <property type="match status" value="1"/>
</dbReference>
<dbReference type="EMBL" id="BAABHS010000023">
    <property type="protein sequence ID" value="GAA4981298.1"/>
    <property type="molecule type" value="Genomic_DNA"/>
</dbReference>
<dbReference type="Pfam" id="PF03717">
    <property type="entry name" value="PBP_dimer"/>
    <property type="match status" value="1"/>
</dbReference>
<dbReference type="InterPro" id="IPR012338">
    <property type="entry name" value="Beta-lactam/transpept-like"/>
</dbReference>
<dbReference type="Gene3D" id="3.90.1310.10">
    <property type="entry name" value="Penicillin-binding protein 2a (Domain 2)"/>
    <property type="match status" value="1"/>
</dbReference>
<evidence type="ECO:0000256" key="3">
    <source>
        <dbReference type="ARBA" id="ARBA00023136"/>
    </source>
</evidence>
<evidence type="ECO:0000256" key="2">
    <source>
        <dbReference type="ARBA" id="ARBA00007171"/>
    </source>
</evidence>
<dbReference type="Pfam" id="PF00905">
    <property type="entry name" value="Transpeptidase"/>
    <property type="match status" value="1"/>
</dbReference>
<protein>
    <recommendedName>
        <fullName evidence="9">Penicillin-binding protein</fullName>
    </recommendedName>
</protein>
<dbReference type="InterPro" id="IPR005311">
    <property type="entry name" value="PBP_dimer"/>
</dbReference>
<dbReference type="PANTHER" id="PTHR30627:SF24">
    <property type="entry name" value="PENICILLIN-BINDING PROTEIN 4B"/>
    <property type="match status" value="1"/>
</dbReference>
<comment type="similarity">
    <text evidence="2">Belongs to the transpeptidase family.</text>
</comment>
<feature type="domain" description="Penicillin-binding protein dimerisation" evidence="5">
    <location>
        <begin position="142"/>
        <end position="305"/>
    </location>
</feature>
<comment type="subcellular location">
    <subcellularLocation>
        <location evidence="1">Membrane</location>
    </subcellularLocation>
</comment>
<evidence type="ECO:0000256" key="1">
    <source>
        <dbReference type="ARBA" id="ARBA00004370"/>
    </source>
</evidence>
<evidence type="ECO:0000259" key="4">
    <source>
        <dbReference type="Pfam" id="PF00905"/>
    </source>
</evidence>
<dbReference type="InterPro" id="IPR036138">
    <property type="entry name" value="PBP_dimer_sf"/>
</dbReference>
<keyword evidence="3" id="KW-0472">Membrane</keyword>
<evidence type="ECO:0000259" key="6">
    <source>
        <dbReference type="Pfam" id="PF05223"/>
    </source>
</evidence>